<dbReference type="RefSeq" id="WP_106219882.1">
    <property type="nucleotide sequence ID" value="NZ_PVWP01000002.1"/>
</dbReference>
<name>A0ABX5FA47_9CHRO</name>
<evidence type="ECO:0000256" key="6">
    <source>
        <dbReference type="SAM" id="Phobius"/>
    </source>
</evidence>
<protein>
    <submittedName>
        <fullName evidence="7">Sensory protein</fullName>
    </submittedName>
</protein>
<dbReference type="InterPro" id="IPR004307">
    <property type="entry name" value="TspO_MBR"/>
</dbReference>
<evidence type="ECO:0000256" key="5">
    <source>
        <dbReference type="ARBA" id="ARBA00023136"/>
    </source>
</evidence>
<keyword evidence="3 6" id="KW-0812">Transmembrane</keyword>
<comment type="similarity">
    <text evidence="2">Belongs to the TspO/BZRP family.</text>
</comment>
<dbReference type="Proteomes" id="UP000238218">
    <property type="component" value="Unassembled WGS sequence"/>
</dbReference>
<feature type="transmembrane region" description="Helical" evidence="6">
    <location>
        <begin position="6"/>
        <end position="21"/>
    </location>
</feature>
<dbReference type="PANTHER" id="PTHR10057:SF0">
    <property type="entry name" value="TRANSLOCATOR PROTEIN"/>
    <property type="match status" value="1"/>
</dbReference>
<comment type="caution">
    <text evidence="7">The sequence shown here is derived from an EMBL/GenBank/DDBJ whole genome shotgun (WGS) entry which is preliminary data.</text>
</comment>
<feature type="transmembrane region" description="Helical" evidence="6">
    <location>
        <begin position="68"/>
        <end position="89"/>
    </location>
</feature>
<organism evidence="7 8">
    <name type="scientific">Aphanothece cf. minutissima CCALA 015</name>
    <dbReference type="NCBI Taxonomy" id="2107695"/>
    <lineage>
        <taxon>Bacteria</taxon>
        <taxon>Bacillati</taxon>
        <taxon>Cyanobacteriota</taxon>
        <taxon>Cyanophyceae</taxon>
        <taxon>Oscillatoriophycideae</taxon>
        <taxon>Chroococcales</taxon>
        <taxon>Aphanothecaceae</taxon>
        <taxon>Aphanothece</taxon>
    </lineage>
</organism>
<evidence type="ECO:0000256" key="3">
    <source>
        <dbReference type="ARBA" id="ARBA00022692"/>
    </source>
</evidence>
<feature type="transmembrane region" description="Helical" evidence="6">
    <location>
        <begin position="42"/>
        <end position="62"/>
    </location>
</feature>
<sequence>MPAWLTILLVMGLVIAVLTPSRQQFAWFLRLRRPRWLTFERWIPLIWSLIYLCFYASALLRWRAGGATAPLAMAAYLGLLVLVQSYTLLICRTRRLAWGTAAGAAGWIWGLGLALALRPVSPEAALLLVPFLLWSPIGTFVTWRMQRLNR</sequence>
<proteinExistence type="inferred from homology"/>
<dbReference type="EMBL" id="PVWP01000002">
    <property type="protein sequence ID" value="PSB38602.1"/>
    <property type="molecule type" value="Genomic_DNA"/>
</dbReference>
<evidence type="ECO:0000313" key="7">
    <source>
        <dbReference type="EMBL" id="PSB38602.1"/>
    </source>
</evidence>
<dbReference type="Gene3D" id="1.20.1260.100">
    <property type="entry name" value="TspO/MBR protein"/>
    <property type="match status" value="1"/>
</dbReference>
<evidence type="ECO:0000256" key="1">
    <source>
        <dbReference type="ARBA" id="ARBA00004141"/>
    </source>
</evidence>
<keyword evidence="8" id="KW-1185">Reference proteome</keyword>
<keyword evidence="4 6" id="KW-1133">Transmembrane helix</keyword>
<accession>A0ABX5FA47</accession>
<keyword evidence="5 6" id="KW-0472">Membrane</keyword>
<dbReference type="InterPro" id="IPR038330">
    <property type="entry name" value="TspO/MBR-related_sf"/>
</dbReference>
<reference evidence="7 8" key="1">
    <citation type="submission" date="2018-03" db="EMBL/GenBank/DDBJ databases">
        <title>The ancient ancestry and fast evolution of plastids.</title>
        <authorList>
            <person name="Moore K.R."/>
            <person name="Magnabosco C."/>
            <person name="Momper L."/>
            <person name="Gold D.A."/>
            <person name="Bosak T."/>
            <person name="Fournier G.P."/>
        </authorList>
    </citation>
    <scope>NUCLEOTIDE SEQUENCE [LARGE SCALE GENOMIC DNA]</scope>
    <source>
        <strain evidence="7 8">CCALA 015</strain>
    </source>
</reference>
<comment type="subcellular location">
    <subcellularLocation>
        <location evidence="1">Membrane</location>
        <topology evidence="1">Multi-pass membrane protein</topology>
    </subcellularLocation>
</comment>
<evidence type="ECO:0000256" key="2">
    <source>
        <dbReference type="ARBA" id="ARBA00007524"/>
    </source>
</evidence>
<feature type="transmembrane region" description="Helical" evidence="6">
    <location>
        <begin position="96"/>
        <end position="118"/>
    </location>
</feature>
<gene>
    <name evidence="7" type="ORF">C7B81_03275</name>
</gene>
<dbReference type="PIRSF" id="PIRSF005859">
    <property type="entry name" value="PBR"/>
    <property type="match status" value="1"/>
</dbReference>
<evidence type="ECO:0000313" key="8">
    <source>
        <dbReference type="Proteomes" id="UP000238218"/>
    </source>
</evidence>
<feature type="transmembrane region" description="Helical" evidence="6">
    <location>
        <begin position="124"/>
        <end position="143"/>
    </location>
</feature>
<evidence type="ECO:0000256" key="4">
    <source>
        <dbReference type="ARBA" id="ARBA00022989"/>
    </source>
</evidence>
<dbReference type="PANTHER" id="PTHR10057">
    <property type="entry name" value="PERIPHERAL-TYPE BENZODIAZEPINE RECEPTOR"/>
    <property type="match status" value="1"/>
</dbReference>
<dbReference type="Pfam" id="PF03073">
    <property type="entry name" value="TspO_MBR"/>
    <property type="match status" value="1"/>
</dbReference>